<keyword evidence="8" id="KW-1185">Reference proteome</keyword>
<feature type="transmembrane region" description="Helical" evidence="5">
    <location>
        <begin position="257"/>
        <end position="274"/>
    </location>
</feature>
<dbReference type="RefSeq" id="WP_154547389.1">
    <property type="nucleotide sequence ID" value="NZ_VUMX01000004.1"/>
</dbReference>
<gene>
    <name evidence="7" type="ORF">FYJ62_02485</name>
</gene>
<feature type="transmembrane region" description="Helical" evidence="5">
    <location>
        <begin position="101"/>
        <end position="130"/>
    </location>
</feature>
<dbReference type="GO" id="GO:0140359">
    <property type="term" value="F:ABC-type transporter activity"/>
    <property type="evidence" value="ECO:0007669"/>
    <property type="project" value="InterPro"/>
</dbReference>
<evidence type="ECO:0000313" key="7">
    <source>
        <dbReference type="EMBL" id="MST86537.1"/>
    </source>
</evidence>
<dbReference type="EMBL" id="VUMX01000004">
    <property type="protein sequence ID" value="MST86537.1"/>
    <property type="molecule type" value="Genomic_DNA"/>
</dbReference>
<sequence>MLAIAKRNLLLYFKSKSNIFFSLLGSLIVFGLFVIFIRQNLIDGFKGIENRTQIADMWMLGALIPVTAITTSFSMISQMISDKLADKFLDFSLTDRSDQQIVLGYYFSATFLALCMQIFVFALCMIYFHFEEGKSLTIKQISVMLLFILVTAFLAAAINLLIGGFLNSQIALSSVSGIISAMAGFVMGGYVPIGEVSKVVRQIIQFFPLTYSAAGMREVLFASLLDKLPSSSRKYLLKYFGIKVDLGRQLTNVQLDFLILLGSLAVLCLILLLLSKRLMRASLSGKKG</sequence>
<dbReference type="GO" id="GO:0016020">
    <property type="term" value="C:membrane"/>
    <property type="evidence" value="ECO:0007669"/>
    <property type="project" value="UniProtKB-SubCell"/>
</dbReference>
<comment type="subcellular location">
    <subcellularLocation>
        <location evidence="1">Membrane</location>
        <topology evidence="1">Multi-pass membrane protein</topology>
    </subcellularLocation>
</comment>
<evidence type="ECO:0000256" key="3">
    <source>
        <dbReference type="ARBA" id="ARBA00022989"/>
    </source>
</evidence>
<feature type="transmembrane region" description="Helical" evidence="5">
    <location>
        <begin position="58"/>
        <end position="81"/>
    </location>
</feature>
<dbReference type="Proteomes" id="UP000438120">
    <property type="component" value="Unassembled WGS sequence"/>
</dbReference>
<reference evidence="7 8" key="1">
    <citation type="submission" date="2019-08" db="EMBL/GenBank/DDBJ databases">
        <title>In-depth cultivation of the pig gut microbiome towards novel bacterial diversity and tailored functional studies.</title>
        <authorList>
            <person name="Wylensek D."/>
            <person name="Hitch T.C.A."/>
            <person name="Clavel T."/>
        </authorList>
    </citation>
    <scope>NUCLEOTIDE SEQUENCE [LARGE SCALE GENOMIC DNA]</scope>
    <source>
        <strain evidence="7 8">Bifido-178-WT-2B</strain>
    </source>
</reference>
<proteinExistence type="predicted"/>
<evidence type="ECO:0000256" key="4">
    <source>
        <dbReference type="ARBA" id="ARBA00023136"/>
    </source>
</evidence>
<evidence type="ECO:0000259" key="6">
    <source>
        <dbReference type="Pfam" id="PF01061"/>
    </source>
</evidence>
<dbReference type="InterPro" id="IPR013525">
    <property type="entry name" value="ABC2_TM"/>
</dbReference>
<protein>
    <submittedName>
        <fullName evidence="7">ABC transporter permease</fullName>
    </submittedName>
</protein>
<dbReference type="PANTHER" id="PTHR43229:SF2">
    <property type="entry name" value="NODULATION PROTEIN J"/>
    <property type="match status" value="1"/>
</dbReference>
<evidence type="ECO:0000313" key="8">
    <source>
        <dbReference type="Proteomes" id="UP000438120"/>
    </source>
</evidence>
<dbReference type="Pfam" id="PF01061">
    <property type="entry name" value="ABC2_membrane"/>
    <property type="match status" value="1"/>
</dbReference>
<keyword evidence="2 5" id="KW-0812">Transmembrane</keyword>
<feature type="transmembrane region" description="Helical" evidence="5">
    <location>
        <begin position="170"/>
        <end position="191"/>
    </location>
</feature>
<organism evidence="7 8">
    <name type="scientific">Lactobacillus porci</name>
    <dbReference type="NCBI Taxonomy" id="2012477"/>
    <lineage>
        <taxon>Bacteria</taxon>
        <taxon>Bacillati</taxon>
        <taxon>Bacillota</taxon>
        <taxon>Bacilli</taxon>
        <taxon>Lactobacillales</taxon>
        <taxon>Lactobacillaceae</taxon>
        <taxon>Lactobacillus</taxon>
    </lineage>
</organism>
<accession>A0A6A8MD36</accession>
<evidence type="ECO:0000256" key="5">
    <source>
        <dbReference type="SAM" id="Phobius"/>
    </source>
</evidence>
<name>A0A6A8MD36_9LACO</name>
<dbReference type="AlphaFoldDB" id="A0A6A8MD36"/>
<feature type="domain" description="ABC-2 type transporter transmembrane" evidence="6">
    <location>
        <begin position="2"/>
        <end position="221"/>
    </location>
</feature>
<feature type="transmembrane region" description="Helical" evidence="5">
    <location>
        <begin position="19"/>
        <end position="37"/>
    </location>
</feature>
<evidence type="ECO:0000256" key="1">
    <source>
        <dbReference type="ARBA" id="ARBA00004141"/>
    </source>
</evidence>
<dbReference type="InterPro" id="IPR051784">
    <property type="entry name" value="Nod_factor_ABC_transporter"/>
</dbReference>
<evidence type="ECO:0000256" key="2">
    <source>
        <dbReference type="ARBA" id="ARBA00022692"/>
    </source>
</evidence>
<dbReference type="PANTHER" id="PTHR43229">
    <property type="entry name" value="NODULATION PROTEIN J"/>
    <property type="match status" value="1"/>
</dbReference>
<dbReference type="OrthoDB" id="162334at2"/>
<keyword evidence="4 5" id="KW-0472">Membrane</keyword>
<feature type="transmembrane region" description="Helical" evidence="5">
    <location>
        <begin position="142"/>
        <end position="164"/>
    </location>
</feature>
<keyword evidence="3 5" id="KW-1133">Transmembrane helix</keyword>
<comment type="caution">
    <text evidence="7">The sequence shown here is derived from an EMBL/GenBank/DDBJ whole genome shotgun (WGS) entry which is preliminary data.</text>
</comment>